<proteinExistence type="predicted"/>
<dbReference type="EMBL" id="JAHESD010000098">
    <property type="protein sequence ID" value="MBT1706306.1"/>
    <property type="molecule type" value="Genomic_DNA"/>
</dbReference>
<dbReference type="SUPFAM" id="SSF47413">
    <property type="entry name" value="lambda repressor-like DNA-binding domains"/>
    <property type="match status" value="1"/>
</dbReference>
<evidence type="ECO:0000259" key="2">
    <source>
        <dbReference type="PROSITE" id="PS50943"/>
    </source>
</evidence>
<dbReference type="InterPro" id="IPR001387">
    <property type="entry name" value="Cro/C1-type_HTH"/>
</dbReference>
<comment type="caution">
    <text evidence="3">The sequence shown here is derived from an EMBL/GenBank/DDBJ whole genome shotgun (WGS) entry which is preliminary data.</text>
</comment>
<dbReference type="PANTHER" id="PTHR46797:SF1">
    <property type="entry name" value="METHYLPHOSPHONATE SYNTHASE"/>
    <property type="match status" value="1"/>
</dbReference>
<dbReference type="RefSeq" id="WP_254157512.1">
    <property type="nucleotide sequence ID" value="NZ_JAHESD010000098.1"/>
</dbReference>
<dbReference type="Pfam" id="PF01381">
    <property type="entry name" value="HTH_3"/>
    <property type="match status" value="1"/>
</dbReference>
<keyword evidence="1" id="KW-0238">DNA-binding</keyword>
<name>A0ABS5W220_9BACT</name>
<evidence type="ECO:0000313" key="4">
    <source>
        <dbReference type="Proteomes" id="UP000772618"/>
    </source>
</evidence>
<feature type="domain" description="HTH cro/C1-type" evidence="2">
    <location>
        <begin position="12"/>
        <end position="66"/>
    </location>
</feature>
<dbReference type="SMART" id="SM00530">
    <property type="entry name" value="HTH_XRE"/>
    <property type="match status" value="1"/>
</dbReference>
<accession>A0ABS5W220</accession>
<evidence type="ECO:0000256" key="1">
    <source>
        <dbReference type="ARBA" id="ARBA00023125"/>
    </source>
</evidence>
<evidence type="ECO:0000313" key="3">
    <source>
        <dbReference type="EMBL" id="MBT1706306.1"/>
    </source>
</evidence>
<dbReference type="Gene3D" id="1.10.260.40">
    <property type="entry name" value="lambda repressor-like DNA-binding domains"/>
    <property type="match status" value="1"/>
</dbReference>
<keyword evidence="4" id="KW-1185">Reference proteome</keyword>
<gene>
    <name evidence="3" type="ORF">KK060_23705</name>
</gene>
<organism evidence="3 4">
    <name type="scientific">Chryseosolibacter indicus</name>
    <dbReference type="NCBI Taxonomy" id="2782351"/>
    <lineage>
        <taxon>Bacteria</taxon>
        <taxon>Pseudomonadati</taxon>
        <taxon>Bacteroidota</taxon>
        <taxon>Cytophagia</taxon>
        <taxon>Cytophagales</taxon>
        <taxon>Chryseotaleaceae</taxon>
        <taxon>Chryseosolibacter</taxon>
    </lineage>
</organism>
<dbReference type="InterPro" id="IPR050807">
    <property type="entry name" value="TransReg_Diox_bact_type"/>
</dbReference>
<dbReference type="InterPro" id="IPR010982">
    <property type="entry name" value="Lambda_DNA-bd_dom_sf"/>
</dbReference>
<dbReference type="CDD" id="cd00093">
    <property type="entry name" value="HTH_XRE"/>
    <property type="match status" value="1"/>
</dbReference>
<protein>
    <submittedName>
        <fullName evidence="3">Helix-turn-helix domain-containing protein</fullName>
    </submittedName>
</protein>
<dbReference type="PANTHER" id="PTHR46797">
    <property type="entry name" value="HTH-TYPE TRANSCRIPTIONAL REGULATOR"/>
    <property type="match status" value="1"/>
</dbReference>
<reference evidence="3 4" key="1">
    <citation type="submission" date="2021-05" db="EMBL/GenBank/DDBJ databases">
        <title>A Polyphasic approach of four new species of the genus Ohtaekwangia: Ohtaekwangia histidinii sp. nov., Ohtaekwangia cretensis sp. nov., Ohtaekwangia indiensis sp. nov., Ohtaekwangia reichenbachii sp. nov. from diverse environment.</title>
        <authorList>
            <person name="Octaviana S."/>
        </authorList>
    </citation>
    <scope>NUCLEOTIDE SEQUENCE [LARGE SCALE GENOMIC DNA]</scope>
    <source>
        <strain evidence="3 4">PWU20</strain>
    </source>
</reference>
<dbReference type="PROSITE" id="PS50943">
    <property type="entry name" value="HTH_CROC1"/>
    <property type="match status" value="1"/>
</dbReference>
<sequence>MKSLEERFGEILRNLREKNGITQEALAADCDLDRTYISLLERGLRQPTIGTLFKIAEALKVPPSKIIKELESN</sequence>
<dbReference type="Proteomes" id="UP000772618">
    <property type="component" value="Unassembled WGS sequence"/>
</dbReference>